<evidence type="ECO:0000313" key="2">
    <source>
        <dbReference type="Proteomes" id="UP001141327"/>
    </source>
</evidence>
<evidence type="ECO:0000313" key="1">
    <source>
        <dbReference type="EMBL" id="KAJ4456092.1"/>
    </source>
</evidence>
<sequence>MEKVFEEIKKRRKPNFSSCEKIVSFGREFSICSDNSGGVAGSIWNSAFEIISYLEERGFDPNVPILDLGSGTGVMLSLSAQARLCVLSDLPEAEPLIQHNIILNHVEARCCFAPLRWGWAGASACPITSYGPAGPCDLHELLPFALVIVSDCLYKSAAYSDLACTLAAVTRPGSEVIFAYSVRIQREHEFLDSLTREGSLPRFEVRLRRVHKDRFLVVLRRMS</sequence>
<name>A0ABQ8UEI7_9EUKA</name>
<dbReference type="Pfam" id="PF10294">
    <property type="entry name" value="Methyltransf_16"/>
    <property type="match status" value="1"/>
</dbReference>
<proteinExistence type="predicted"/>
<dbReference type="Proteomes" id="UP001141327">
    <property type="component" value="Unassembled WGS sequence"/>
</dbReference>
<dbReference type="PANTHER" id="PTHR14614">
    <property type="entry name" value="HEPATOCELLULAR CARCINOMA-ASSOCIATED ANTIGEN"/>
    <property type="match status" value="1"/>
</dbReference>
<comment type="caution">
    <text evidence="1">The sequence shown here is derived from an EMBL/GenBank/DDBJ whole genome shotgun (WGS) entry which is preliminary data.</text>
</comment>
<dbReference type="InterPro" id="IPR019410">
    <property type="entry name" value="Methyltransf_16"/>
</dbReference>
<keyword evidence="2" id="KW-1185">Reference proteome</keyword>
<dbReference type="PANTHER" id="PTHR14614:SF132">
    <property type="entry name" value="PROTEIN-LYSINE METHYLTRANSFERASE C42C1.13"/>
    <property type="match status" value="1"/>
</dbReference>
<reference evidence="1" key="1">
    <citation type="journal article" date="2022" name="bioRxiv">
        <title>Genomics of Preaxostyla Flagellates Illuminates Evolutionary Transitions and the Path Towards Mitochondrial Loss.</title>
        <authorList>
            <person name="Novak L.V.F."/>
            <person name="Treitli S.C."/>
            <person name="Pyrih J."/>
            <person name="Halakuc P."/>
            <person name="Pipaliya S.V."/>
            <person name="Vacek V."/>
            <person name="Brzon O."/>
            <person name="Soukal P."/>
            <person name="Eme L."/>
            <person name="Dacks J.B."/>
            <person name="Karnkowska A."/>
            <person name="Elias M."/>
            <person name="Hampl V."/>
        </authorList>
    </citation>
    <scope>NUCLEOTIDE SEQUENCE</scope>
    <source>
        <strain evidence="1">RCP-MX</strain>
    </source>
</reference>
<accession>A0ABQ8UEI7</accession>
<dbReference type="EMBL" id="JAPMOS010000082">
    <property type="protein sequence ID" value="KAJ4456092.1"/>
    <property type="molecule type" value="Genomic_DNA"/>
</dbReference>
<gene>
    <name evidence="1" type="ORF">PAPYR_8778</name>
</gene>
<dbReference type="SUPFAM" id="SSF53335">
    <property type="entry name" value="S-adenosyl-L-methionine-dependent methyltransferases"/>
    <property type="match status" value="1"/>
</dbReference>
<protein>
    <submittedName>
        <fullName evidence="1">Uncharacterized protein</fullName>
    </submittedName>
</protein>
<dbReference type="Gene3D" id="3.40.50.150">
    <property type="entry name" value="Vaccinia Virus protein VP39"/>
    <property type="match status" value="1"/>
</dbReference>
<dbReference type="InterPro" id="IPR029063">
    <property type="entry name" value="SAM-dependent_MTases_sf"/>
</dbReference>
<organism evidence="1 2">
    <name type="scientific">Paratrimastix pyriformis</name>
    <dbReference type="NCBI Taxonomy" id="342808"/>
    <lineage>
        <taxon>Eukaryota</taxon>
        <taxon>Metamonada</taxon>
        <taxon>Preaxostyla</taxon>
        <taxon>Paratrimastigidae</taxon>
        <taxon>Paratrimastix</taxon>
    </lineage>
</organism>